<feature type="DNA-binding region" description="H-T-H motif" evidence="4">
    <location>
        <begin position="38"/>
        <end position="57"/>
    </location>
</feature>
<evidence type="ECO:0000256" key="3">
    <source>
        <dbReference type="ARBA" id="ARBA00023163"/>
    </source>
</evidence>
<dbReference type="SUPFAM" id="SSF48498">
    <property type="entry name" value="Tetracyclin repressor-like, C-terminal domain"/>
    <property type="match status" value="1"/>
</dbReference>
<dbReference type="GO" id="GO:0003700">
    <property type="term" value="F:DNA-binding transcription factor activity"/>
    <property type="evidence" value="ECO:0007669"/>
    <property type="project" value="TreeGrafter"/>
</dbReference>
<dbReference type="OrthoDB" id="9796019at2"/>
<accession>A0A5J6G2C0</accession>
<dbReference type="GO" id="GO:0000976">
    <property type="term" value="F:transcription cis-regulatory region binding"/>
    <property type="evidence" value="ECO:0007669"/>
    <property type="project" value="TreeGrafter"/>
</dbReference>
<gene>
    <name evidence="6" type="ORF">CP970_01135</name>
</gene>
<dbReference type="KEGG" id="ska:CP970_01135"/>
<dbReference type="PROSITE" id="PS50977">
    <property type="entry name" value="HTH_TETR_2"/>
    <property type="match status" value="1"/>
</dbReference>
<dbReference type="InterPro" id="IPR001647">
    <property type="entry name" value="HTH_TetR"/>
</dbReference>
<evidence type="ECO:0000259" key="5">
    <source>
        <dbReference type="PROSITE" id="PS50977"/>
    </source>
</evidence>
<evidence type="ECO:0000313" key="7">
    <source>
        <dbReference type="Proteomes" id="UP000325529"/>
    </source>
</evidence>
<evidence type="ECO:0000256" key="1">
    <source>
        <dbReference type="ARBA" id="ARBA00023015"/>
    </source>
</evidence>
<dbReference type="Gene3D" id="1.10.10.60">
    <property type="entry name" value="Homeodomain-like"/>
    <property type="match status" value="1"/>
</dbReference>
<dbReference type="InterPro" id="IPR050109">
    <property type="entry name" value="HTH-type_TetR-like_transc_reg"/>
</dbReference>
<dbReference type="PANTHER" id="PTHR30055">
    <property type="entry name" value="HTH-TYPE TRANSCRIPTIONAL REGULATOR RUTR"/>
    <property type="match status" value="1"/>
</dbReference>
<dbReference type="AlphaFoldDB" id="A0A5J6G2C0"/>
<keyword evidence="3" id="KW-0804">Transcription</keyword>
<protein>
    <submittedName>
        <fullName evidence="6">TetR/AcrR family transcriptional regulator</fullName>
    </submittedName>
</protein>
<dbReference type="Gene3D" id="1.10.357.10">
    <property type="entry name" value="Tetracycline Repressor, domain 2"/>
    <property type="match status" value="1"/>
</dbReference>
<evidence type="ECO:0000256" key="2">
    <source>
        <dbReference type="ARBA" id="ARBA00023125"/>
    </source>
</evidence>
<dbReference type="Pfam" id="PF16859">
    <property type="entry name" value="TetR_C_11"/>
    <property type="match status" value="1"/>
</dbReference>
<dbReference type="InterPro" id="IPR011075">
    <property type="entry name" value="TetR_C"/>
</dbReference>
<feature type="domain" description="HTH tetR-type" evidence="5">
    <location>
        <begin position="15"/>
        <end position="75"/>
    </location>
</feature>
<dbReference type="Proteomes" id="UP000325529">
    <property type="component" value="Chromosome"/>
</dbReference>
<dbReference type="EMBL" id="CP023699">
    <property type="protein sequence ID" value="QEU89740.1"/>
    <property type="molecule type" value="Genomic_DNA"/>
</dbReference>
<dbReference type="PANTHER" id="PTHR30055:SF148">
    <property type="entry name" value="TETR-FAMILY TRANSCRIPTIONAL REGULATOR"/>
    <property type="match status" value="1"/>
</dbReference>
<name>A0A5J6G2C0_STRKN</name>
<keyword evidence="2 4" id="KW-0238">DNA-binding</keyword>
<dbReference type="RefSeq" id="WP_055550924.1">
    <property type="nucleotide sequence ID" value="NZ_CP023699.1"/>
</dbReference>
<sequence length="200" mass="21354">MAAERRATGGAALRERVTEAITEAAFAELAESGYERMSMEAVARRAGVGKAALYRRWASKQEMLAELVREAVKGALPPTPDTGALHTDLREFLGTLRGQLTNPVVSSIGPGLLAQSRRPGALADVIHTGVGAPRRAVARAMLQAAIDRGELPVSLDQELAADLLMAPLGFRLLIMEEDSGDEYLDRLARVIEAALKAAAR</sequence>
<evidence type="ECO:0000256" key="4">
    <source>
        <dbReference type="PROSITE-ProRule" id="PRU00335"/>
    </source>
</evidence>
<dbReference type="InterPro" id="IPR009057">
    <property type="entry name" value="Homeodomain-like_sf"/>
</dbReference>
<keyword evidence="7" id="KW-1185">Reference proteome</keyword>
<dbReference type="SUPFAM" id="SSF46689">
    <property type="entry name" value="Homeodomain-like"/>
    <property type="match status" value="1"/>
</dbReference>
<dbReference type="InterPro" id="IPR023772">
    <property type="entry name" value="DNA-bd_HTH_TetR-type_CS"/>
</dbReference>
<keyword evidence="1" id="KW-0805">Transcription regulation</keyword>
<proteinExistence type="predicted"/>
<dbReference type="Pfam" id="PF00440">
    <property type="entry name" value="TetR_N"/>
    <property type="match status" value="1"/>
</dbReference>
<reference evidence="6 7" key="1">
    <citation type="submission" date="2017-09" db="EMBL/GenBank/DDBJ databases">
        <authorList>
            <person name="Lee N."/>
            <person name="Cho B.-K."/>
        </authorList>
    </citation>
    <scope>NUCLEOTIDE SEQUENCE [LARGE SCALE GENOMIC DNA]</scope>
    <source>
        <strain evidence="6 7">ATCC 12853</strain>
    </source>
</reference>
<dbReference type="PROSITE" id="PS01081">
    <property type="entry name" value="HTH_TETR_1"/>
    <property type="match status" value="1"/>
</dbReference>
<organism evidence="6 7">
    <name type="scientific">Streptomyces kanamyceticus</name>
    <dbReference type="NCBI Taxonomy" id="1967"/>
    <lineage>
        <taxon>Bacteria</taxon>
        <taxon>Bacillati</taxon>
        <taxon>Actinomycetota</taxon>
        <taxon>Actinomycetes</taxon>
        <taxon>Kitasatosporales</taxon>
        <taxon>Streptomycetaceae</taxon>
        <taxon>Streptomyces</taxon>
    </lineage>
</organism>
<evidence type="ECO:0000313" key="6">
    <source>
        <dbReference type="EMBL" id="QEU89740.1"/>
    </source>
</evidence>
<dbReference type="PRINTS" id="PR00455">
    <property type="entry name" value="HTHTETR"/>
</dbReference>
<dbReference type="InterPro" id="IPR036271">
    <property type="entry name" value="Tet_transcr_reg_TetR-rel_C_sf"/>
</dbReference>